<dbReference type="Pfam" id="PF14369">
    <property type="entry name" value="Zn_ribbon_19"/>
    <property type="match status" value="1"/>
</dbReference>
<dbReference type="Pfam" id="PF13639">
    <property type="entry name" value="zf-RING_2"/>
    <property type="match status" value="1"/>
</dbReference>
<dbReference type="InterPro" id="IPR013083">
    <property type="entry name" value="Znf_RING/FYVE/PHD"/>
</dbReference>
<keyword evidence="12" id="KW-1185">Reference proteome</keyword>
<keyword evidence="6" id="KW-0833">Ubl conjugation pathway</keyword>
<evidence type="ECO:0000313" key="12">
    <source>
        <dbReference type="Proteomes" id="UP001642360"/>
    </source>
</evidence>
<evidence type="ECO:0000256" key="1">
    <source>
        <dbReference type="ARBA" id="ARBA00000900"/>
    </source>
</evidence>
<organism evidence="11 12">
    <name type="scientific">Ilex paraguariensis</name>
    <name type="common">yerba mate</name>
    <dbReference type="NCBI Taxonomy" id="185542"/>
    <lineage>
        <taxon>Eukaryota</taxon>
        <taxon>Viridiplantae</taxon>
        <taxon>Streptophyta</taxon>
        <taxon>Embryophyta</taxon>
        <taxon>Tracheophyta</taxon>
        <taxon>Spermatophyta</taxon>
        <taxon>Magnoliopsida</taxon>
        <taxon>eudicotyledons</taxon>
        <taxon>Gunneridae</taxon>
        <taxon>Pentapetalae</taxon>
        <taxon>asterids</taxon>
        <taxon>campanulids</taxon>
        <taxon>Aquifoliales</taxon>
        <taxon>Aquifoliaceae</taxon>
        <taxon>Ilex</taxon>
    </lineage>
</organism>
<evidence type="ECO:0000256" key="8">
    <source>
        <dbReference type="PROSITE-ProRule" id="PRU00175"/>
    </source>
</evidence>
<protein>
    <recommendedName>
        <fullName evidence="2">RING-type E3 ubiquitin transferase</fullName>
        <ecNumber evidence="2">2.3.2.27</ecNumber>
    </recommendedName>
</protein>
<keyword evidence="7" id="KW-0862">Zinc</keyword>
<evidence type="ECO:0000256" key="5">
    <source>
        <dbReference type="ARBA" id="ARBA00022771"/>
    </source>
</evidence>
<dbReference type="Gene3D" id="3.30.40.10">
    <property type="entry name" value="Zinc/RING finger domain, C3HC4 (zinc finger)"/>
    <property type="match status" value="1"/>
</dbReference>
<dbReference type="PROSITE" id="PS50089">
    <property type="entry name" value="ZF_RING_2"/>
    <property type="match status" value="1"/>
</dbReference>
<evidence type="ECO:0000256" key="9">
    <source>
        <dbReference type="SAM" id="MobiDB-lite"/>
    </source>
</evidence>
<dbReference type="EMBL" id="CAUOFW020008891">
    <property type="protein sequence ID" value="CAK9184232.1"/>
    <property type="molecule type" value="Genomic_DNA"/>
</dbReference>
<keyword evidence="3" id="KW-0808">Transferase</keyword>
<comment type="catalytic activity">
    <reaction evidence="1">
        <text>S-ubiquitinyl-[E2 ubiquitin-conjugating enzyme]-L-cysteine + [acceptor protein]-L-lysine = [E2 ubiquitin-conjugating enzyme]-L-cysteine + N(6)-ubiquitinyl-[acceptor protein]-L-lysine.</text>
        <dbReference type="EC" id="2.3.2.27"/>
    </reaction>
</comment>
<dbReference type="InterPro" id="IPR039525">
    <property type="entry name" value="RNF126-like_zinc-ribbon"/>
</dbReference>
<proteinExistence type="predicted"/>
<dbReference type="PANTHER" id="PTHR15710:SF34">
    <property type="entry name" value="E3 UBIQUITIN-PROTEIN LIGASE RHC1A-RELATED"/>
    <property type="match status" value="1"/>
</dbReference>
<feature type="compositionally biased region" description="Polar residues" evidence="9">
    <location>
        <begin position="288"/>
        <end position="297"/>
    </location>
</feature>
<evidence type="ECO:0000256" key="7">
    <source>
        <dbReference type="ARBA" id="ARBA00022833"/>
    </source>
</evidence>
<dbReference type="SMART" id="SM00184">
    <property type="entry name" value="RING"/>
    <property type="match status" value="1"/>
</dbReference>
<dbReference type="SUPFAM" id="SSF57850">
    <property type="entry name" value="RING/U-box"/>
    <property type="match status" value="1"/>
</dbReference>
<reference evidence="11 12" key="1">
    <citation type="submission" date="2024-02" db="EMBL/GenBank/DDBJ databases">
        <authorList>
            <person name="Vignale AGUSTIN F."/>
            <person name="Sosa J E."/>
            <person name="Modenutti C."/>
        </authorList>
    </citation>
    <scope>NUCLEOTIDE SEQUENCE [LARGE SCALE GENOMIC DNA]</scope>
</reference>
<evidence type="ECO:0000256" key="2">
    <source>
        <dbReference type="ARBA" id="ARBA00012483"/>
    </source>
</evidence>
<feature type="region of interest" description="Disordered" evidence="9">
    <location>
        <begin position="243"/>
        <end position="324"/>
    </location>
</feature>
<dbReference type="PANTHER" id="PTHR15710">
    <property type="entry name" value="E3 UBIQUITIN-PROTEIN LIGASE PRAJA"/>
    <property type="match status" value="1"/>
</dbReference>
<accession>A0ABC8UT29</accession>
<dbReference type="InterPro" id="IPR001841">
    <property type="entry name" value="Znf_RING"/>
</dbReference>
<comment type="caution">
    <text evidence="11">The sequence shown here is derived from an EMBL/GenBank/DDBJ whole genome shotgun (WGS) entry which is preliminary data.</text>
</comment>
<dbReference type="AlphaFoldDB" id="A0ABC8UT29"/>
<dbReference type="GO" id="GO:0061630">
    <property type="term" value="F:ubiquitin protein ligase activity"/>
    <property type="evidence" value="ECO:0007669"/>
    <property type="project" value="UniProtKB-EC"/>
</dbReference>
<keyword evidence="4" id="KW-0479">Metal-binding</keyword>
<name>A0ABC8UT29_9AQUA</name>
<sequence>MSSGRDTHWCHQCMRAVRPRGSDLICPYCNGGFVQELGEVVGTGQQVGYNTGHGSDFGFMEPFSDPRFGIMDAFAAFMRQRMTGRNPNFDIRARPGMGPERTTAFGSGPWLIFHGQAPVRMSENDAFEFFFNGSPGIGRRPADFGELFTGPGLQDLIEQLTMNDRQGPAPAPRSAIDAMPTIRIAQRHLNTDSHCPVCKDKFELGSEARQMPCNHMYHSDCIVPWLVQHNSCPVCRLELPPLGSSTARTNRRSTTGTGSNSGSNSGGRENSGQNQERRNPFSFLWPFRSSNQNTRQYPETGGSSSTTTYEENNGTNHSGWPFNY</sequence>
<gene>
    <name evidence="11" type="ORF">ILEXP_LOCUS54534</name>
</gene>
<evidence type="ECO:0000256" key="4">
    <source>
        <dbReference type="ARBA" id="ARBA00022723"/>
    </source>
</evidence>
<dbReference type="GO" id="GO:0008270">
    <property type="term" value="F:zinc ion binding"/>
    <property type="evidence" value="ECO:0007669"/>
    <property type="project" value="UniProtKB-KW"/>
</dbReference>
<keyword evidence="5 8" id="KW-0863">Zinc-finger</keyword>
<feature type="compositionally biased region" description="Low complexity" evidence="9">
    <location>
        <begin position="243"/>
        <end position="272"/>
    </location>
</feature>
<dbReference type="EC" id="2.3.2.27" evidence="2"/>
<evidence type="ECO:0000256" key="6">
    <source>
        <dbReference type="ARBA" id="ARBA00022786"/>
    </source>
</evidence>
<evidence type="ECO:0000256" key="3">
    <source>
        <dbReference type="ARBA" id="ARBA00022679"/>
    </source>
</evidence>
<dbReference type="CDD" id="cd16667">
    <property type="entry name" value="RING-H2_RNF126-like"/>
    <property type="match status" value="1"/>
</dbReference>
<feature type="domain" description="RING-type" evidence="10">
    <location>
        <begin position="195"/>
        <end position="236"/>
    </location>
</feature>
<evidence type="ECO:0000259" key="10">
    <source>
        <dbReference type="PROSITE" id="PS50089"/>
    </source>
</evidence>
<dbReference type="FunFam" id="3.30.40.10:FF:000022">
    <property type="entry name" value="E3 ubiquitin-protein ligase RING1-like"/>
    <property type="match status" value="1"/>
</dbReference>
<evidence type="ECO:0000313" key="11">
    <source>
        <dbReference type="EMBL" id="CAK9184232.1"/>
    </source>
</evidence>
<feature type="compositionally biased region" description="Low complexity" evidence="9">
    <location>
        <begin position="299"/>
        <end position="316"/>
    </location>
</feature>
<dbReference type="Proteomes" id="UP001642360">
    <property type="component" value="Unassembled WGS sequence"/>
</dbReference>